<dbReference type="SUPFAM" id="SSF50249">
    <property type="entry name" value="Nucleic acid-binding proteins"/>
    <property type="match status" value="1"/>
</dbReference>
<dbReference type="Proteomes" id="UP000604391">
    <property type="component" value="Unassembled WGS sequence"/>
</dbReference>
<dbReference type="Gene3D" id="3.30.1370.10">
    <property type="entry name" value="K Homology domain, type 1"/>
    <property type="match status" value="1"/>
</dbReference>
<comment type="caution">
    <text evidence="8">The sequence shown here is derived from an EMBL/GenBank/DDBJ whole genome shotgun (WGS) entry which is preliminary data.</text>
</comment>
<dbReference type="InterPro" id="IPR004088">
    <property type="entry name" value="KH_dom_type_1"/>
</dbReference>
<dbReference type="InterPro" id="IPR026699">
    <property type="entry name" value="Exosome_RNA_bind1/RRP40/RRP4"/>
</dbReference>
<sequence>MQEIAEIKTKTKGEKMTLKIKNRDIVVPGELLGTGDLLLGEGTYKRGKNVHSNILGLVDSKENFIKVIALNGRYIPKPKDVVIGVVKDISFSHWSLDLNSAYGGVLTVANGTDYFVNLDDEDISKIYGIGDAIVAKILNVSKAMNAGLTMKDRGLYKLSGGRIITITSTKVPRVIGRKGTMVQMIKDMTGCKITVGQNGRVWISGDNEELAVEAIKLIESKAHTPGLTENIRKFLEKSTGNKSSLKPKPVGSKEPEAESVESKEPEAEESKEAEE</sequence>
<dbReference type="PANTHER" id="PTHR21321">
    <property type="entry name" value="PNAS-3 RELATED"/>
    <property type="match status" value="1"/>
</dbReference>
<evidence type="ECO:0000256" key="3">
    <source>
        <dbReference type="ARBA" id="ARBA00022835"/>
    </source>
</evidence>
<feature type="region of interest" description="Disordered" evidence="6">
    <location>
        <begin position="232"/>
        <end position="275"/>
    </location>
</feature>
<evidence type="ECO:0000256" key="6">
    <source>
        <dbReference type="SAM" id="MobiDB-lite"/>
    </source>
</evidence>
<dbReference type="CDD" id="cd22524">
    <property type="entry name" value="KH-I_Rrp4_prokar"/>
    <property type="match status" value="1"/>
</dbReference>
<evidence type="ECO:0000259" key="7">
    <source>
        <dbReference type="PROSITE" id="PS50126"/>
    </source>
</evidence>
<dbReference type="GO" id="GO:0071034">
    <property type="term" value="P:CUT catabolic process"/>
    <property type="evidence" value="ECO:0007669"/>
    <property type="project" value="TreeGrafter"/>
</dbReference>
<dbReference type="GO" id="GO:0000178">
    <property type="term" value="C:exosome (RNase complex)"/>
    <property type="evidence" value="ECO:0007669"/>
    <property type="project" value="UniProtKB-KW"/>
</dbReference>
<dbReference type="NCBIfam" id="NF003181">
    <property type="entry name" value="PRK04163.1-1"/>
    <property type="match status" value="1"/>
</dbReference>
<dbReference type="InterPro" id="IPR036612">
    <property type="entry name" value="KH_dom_type_1_sf"/>
</dbReference>
<dbReference type="InterPro" id="IPR003029">
    <property type="entry name" value="S1_domain"/>
</dbReference>
<keyword evidence="4 5" id="KW-0694">RNA-binding</keyword>
<dbReference type="SMART" id="SM00322">
    <property type="entry name" value="KH"/>
    <property type="match status" value="1"/>
</dbReference>
<dbReference type="Gene3D" id="2.40.50.140">
    <property type="entry name" value="Nucleic acid-binding proteins"/>
    <property type="match status" value="1"/>
</dbReference>
<dbReference type="InterPro" id="IPR048565">
    <property type="entry name" value="S1_RRP4"/>
</dbReference>
<evidence type="ECO:0000256" key="1">
    <source>
        <dbReference type="ARBA" id="ARBA00009155"/>
    </source>
</evidence>
<dbReference type="PROSITE" id="PS50084">
    <property type="entry name" value="KH_TYPE_1"/>
    <property type="match status" value="1"/>
</dbReference>
<dbReference type="GO" id="GO:0034475">
    <property type="term" value="P:U4 snRNA 3'-end processing"/>
    <property type="evidence" value="ECO:0007669"/>
    <property type="project" value="TreeGrafter"/>
</dbReference>
<dbReference type="PROSITE" id="PS50126">
    <property type="entry name" value="S1"/>
    <property type="match status" value="1"/>
</dbReference>
<gene>
    <name evidence="5" type="primary">rrp4</name>
    <name evidence="8" type="ORF">H1011_00730</name>
</gene>
<evidence type="ECO:0000313" key="8">
    <source>
        <dbReference type="EMBL" id="HIJ99333.1"/>
    </source>
</evidence>
<dbReference type="Gene3D" id="2.40.50.100">
    <property type="match status" value="1"/>
</dbReference>
<organism evidence="8 9">
    <name type="scientific">Candidatus Undinarchaeum marinum</name>
    <dbReference type="NCBI Taxonomy" id="2756141"/>
    <lineage>
        <taxon>Archaea</taxon>
        <taxon>Candidatus Undinarchaeota</taxon>
        <taxon>Candidatus Undinarchaeia</taxon>
        <taxon>Candidatus Undinarchaeales</taxon>
        <taxon>Candidatus Undinarchaeaceae</taxon>
        <taxon>Candidatus Undinarchaeum</taxon>
    </lineage>
</organism>
<dbReference type="AlphaFoldDB" id="A0A832XFN2"/>
<dbReference type="SUPFAM" id="SSF54791">
    <property type="entry name" value="Eukaryotic type KH-domain (KH-domain type I)"/>
    <property type="match status" value="1"/>
</dbReference>
<dbReference type="InterPro" id="IPR054371">
    <property type="entry name" value="RRP4_N"/>
</dbReference>
<dbReference type="InterPro" id="IPR004087">
    <property type="entry name" value="KH_dom"/>
</dbReference>
<dbReference type="CDD" id="cd05789">
    <property type="entry name" value="S1_Rrp4"/>
    <property type="match status" value="1"/>
</dbReference>
<dbReference type="GO" id="GO:0071051">
    <property type="term" value="P:poly(A)-dependent snoRNA 3'-end processing"/>
    <property type="evidence" value="ECO:0007669"/>
    <property type="project" value="TreeGrafter"/>
</dbReference>
<dbReference type="GO" id="GO:0005737">
    <property type="term" value="C:cytoplasm"/>
    <property type="evidence" value="ECO:0007669"/>
    <property type="project" value="UniProtKB-SubCell"/>
</dbReference>
<evidence type="ECO:0000256" key="5">
    <source>
        <dbReference type="HAMAP-Rule" id="MF_00623"/>
    </source>
</evidence>
<keyword evidence="3 5" id="KW-0271">Exosome</keyword>
<comment type="function">
    <text evidence="5">Non-catalytic component of the exosome, which is a complex involved in RNA degradation. Increases the RNA binding and the efficiency of RNA degradation. Confers strong poly(A) specificity to the exosome.</text>
</comment>
<reference evidence="8 9" key="1">
    <citation type="journal article" name="Nat. Commun.">
        <title>Undinarchaeota illuminate DPANN phylogeny and the impact of gene transfer on archaeal evolution.</title>
        <authorList>
            <person name="Dombrowski N."/>
            <person name="Williams T.A."/>
            <person name="Sun J."/>
            <person name="Woodcroft B.J."/>
            <person name="Lee J.H."/>
            <person name="Minh B.Q."/>
            <person name="Rinke C."/>
            <person name="Spang A."/>
        </authorList>
    </citation>
    <scope>NUCLEOTIDE SEQUENCE [LARGE SCALE GENOMIC DNA]</scope>
    <source>
        <strain evidence="8">MAG_bin17</strain>
    </source>
</reference>
<dbReference type="PANTHER" id="PTHR21321:SF4">
    <property type="entry name" value="EXOSOME COMPLEX COMPONENT RRP4"/>
    <property type="match status" value="1"/>
</dbReference>
<evidence type="ECO:0000256" key="4">
    <source>
        <dbReference type="ARBA" id="ARBA00022884"/>
    </source>
</evidence>
<comment type="similarity">
    <text evidence="1 5">Belongs to the RRP4 family.</text>
</comment>
<dbReference type="GO" id="GO:0000467">
    <property type="term" value="P:exonucleolytic trimming to generate mature 3'-end of 5.8S rRNA from tricistronic rRNA transcript (SSU-rRNA, 5.8S rRNA, LSU-rRNA)"/>
    <property type="evidence" value="ECO:0007669"/>
    <property type="project" value="TreeGrafter"/>
</dbReference>
<keyword evidence="2 5" id="KW-0963">Cytoplasm</keyword>
<dbReference type="Pfam" id="PF22625">
    <property type="entry name" value="ECR1_N_2"/>
    <property type="match status" value="1"/>
</dbReference>
<feature type="domain" description="S1 motif" evidence="7">
    <location>
        <begin position="79"/>
        <end position="151"/>
    </location>
</feature>
<feature type="compositionally biased region" description="Basic and acidic residues" evidence="6">
    <location>
        <begin position="251"/>
        <end position="275"/>
    </location>
</feature>
<comment type="subunit">
    <text evidence="5">Component of the archaeal exosome complex. Forms a trimer of Rrp4 and/or Csl4 subunits. The trimer associates with an hexameric ring-like arrangement composed of 3 Rrp41-Rrp42 heterodimers.</text>
</comment>
<accession>A0A832XFN2</accession>
<evidence type="ECO:0000313" key="9">
    <source>
        <dbReference type="Proteomes" id="UP000604391"/>
    </source>
</evidence>
<name>A0A832XFN2_9ARCH</name>
<evidence type="ECO:0000256" key="2">
    <source>
        <dbReference type="ARBA" id="ARBA00022490"/>
    </source>
</evidence>
<dbReference type="SUPFAM" id="SSF110324">
    <property type="entry name" value="Ribosomal L27 protein-like"/>
    <property type="match status" value="1"/>
</dbReference>
<comment type="subcellular location">
    <subcellularLocation>
        <location evidence="5">Cytoplasm</location>
    </subcellularLocation>
</comment>
<dbReference type="InterPro" id="IPR023474">
    <property type="entry name" value="Rrp4"/>
</dbReference>
<dbReference type="HAMAP" id="MF_00623">
    <property type="entry name" value="Exosome_Rrp4"/>
    <property type="match status" value="1"/>
</dbReference>
<dbReference type="InterPro" id="IPR012340">
    <property type="entry name" value="NA-bd_OB-fold"/>
</dbReference>
<proteinExistence type="inferred from homology"/>
<dbReference type="GO" id="GO:0008143">
    <property type="term" value="F:poly(A) binding"/>
    <property type="evidence" value="ECO:0007669"/>
    <property type="project" value="InterPro"/>
</dbReference>
<dbReference type="Pfam" id="PF15985">
    <property type="entry name" value="KH_6"/>
    <property type="match status" value="1"/>
</dbReference>
<dbReference type="EMBL" id="DVAD01000004">
    <property type="protein sequence ID" value="HIJ99333.1"/>
    <property type="molecule type" value="Genomic_DNA"/>
</dbReference>
<protein>
    <recommendedName>
        <fullName evidence="5">Exosome complex component Rrp4</fullName>
    </recommendedName>
</protein>
<dbReference type="SMART" id="SM00316">
    <property type="entry name" value="S1"/>
    <property type="match status" value="1"/>
</dbReference>
<keyword evidence="9" id="KW-1185">Reference proteome</keyword>